<name>A0AAV6TT73_9ARAC</name>
<evidence type="ECO:0000313" key="2">
    <source>
        <dbReference type="Proteomes" id="UP000827092"/>
    </source>
</evidence>
<dbReference type="EMBL" id="JAFNEN010001144">
    <property type="protein sequence ID" value="KAG8174771.1"/>
    <property type="molecule type" value="Genomic_DNA"/>
</dbReference>
<proteinExistence type="predicted"/>
<dbReference type="AlphaFoldDB" id="A0AAV6TT73"/>
<accession>A0AAV6TT73</accession>
<sequence>MCRSIKLTLKNKAKDKSEPEAIQEAKACIEDIFQNSEADLDLVEDSEQEAMERNEQLLDDIFDGIERRMRLLRTDVMKKFRQNGFQTKIVQESCFNDVAQKTEAGINLEKESWDEATEKNLKEQLDNTCNAAYEKIYKMKEEF</sequence>
<comment type="caution">
    <text evidence="1">The sequence shown here is derived from an EMBL/GenBank/DDBJ whole genome shotgun (WGS) entry which is preliminary data.</text>
</comment>
<organism evidence="1 2">
    <name type="scientific">Oedothorax gibbosus</name>
    <dbReference type="NCBI Taxonomy" id="931172"/>
    <lineage>
        <taxon>Eukaryota</taxon>
        <taxon>Metazoa</taxon>
        <taxon>Ecdysozoa</taxon>
        <taxon>Arthropoda</taxon>
        <taxon>Chelicerata</taxon>
        <taxon>Arachnida</taxon>
        <taxon>Araneae</taxon>
        <taxon>Araneomorphae</taxon>
        <taxon>Entelegynae</taxon>
        <taxon>Araneoidea</taxon>
        <taxon>Linyphiidae</taxon>
        <taxon>Erigoninae</taxon>
        <taxon>Oedothorax</taxon>
    </lineage>
</organism>
<gene>
    <name evidence="1" type="ORF">JTE90_008566</name>
</gene>
<protein>
    <submittedName>
        <fullName evidence="1">Uncharacterized protein</fullName>
    </submittedName>
</protein>
<reference evidence="1 2" key="1">
    <citation type="journal article" date="2022" name="Nat. Ecol. Evol.">
        <title>A masculinizing supergene underlies an exaggerated male reproductive morph in a spider.</title>
        <authorList>
            <person name="Hendrickx F."/>
            <person name="De Corte Z."/>
            <person name="Sonet G."/>
            <person name="Van Belleghem S.M."/>
            <person name="Kostlbacher S."/>
            <person name="Vangestel C."/>
        </authorList>
    </citation>
    <scope>NUCLEOTIDE SEQUENCE [LARGE SCALE GENOMIC DNA]</scope>
    <source>
        <strain evidence="1">W744_W776</strain>
    </source>
</reference>
<evidence type="ECO:0000313" key="1">
    <source>
        <dbReference type="EMBL" id="KAG8174771.1"/>
    </source>
</evidence>
<dbReference type="Proteomes" id="UP000827092">
    <property type="component" value="Unassembled WGS sequence"/>
</dbReference>
<keyword evidence="2" id="KW-1185">Reference proteome</keyword>